<sequence length="268" mass="29235">MNEYELPLVFFTVLCQWGIGGVIALTLYRLRPTSQMSVKQLKYLVLGLWLVEVVGSSLSLLHLGSPFGAYRAVLGLPHSWLSREVIAFILVNISLFLLLATCWLRPQKSAWITALGLVTSVVGIAAILVSAQIYYQMASHPLWHTPLTQLAFLSTALLLGFATLGIYLSCCGLPVTRTVRYGLLAGCLLLLATLMGRYQIAGASAQGIMLWWQLVGSMLVGGVLFAVLSLRPRLTPSMAVIAGAAMVSGEIVGRMLFYHSVMGQFPWF</sequence>
<dbReference type="AlphaFoldDB" id="A0AAE7EHB8"/>
<protein>
    <submittedName>
        <fullName evidence="2">Dimethyl sulfoxide reductase anchor subunit</fullName>
        <ecNumber evidence="2">1.8.5.3</ecNumber>
    </submittedName>
</protein>
<dbReference type="GO" id="GO:0019645">
    <property type="term" value="P:anaerobic electron transport chain"/>
    <property type="evidence" value="ECO:0007669"/>
    <property type="project" value="InterPro"/>
</dbReference>
<dbReference type="Pfam" id="PF04976">
    <property type="entry name" value="DmsC"/>
    <property type="match status" value="1"/>
</dbReference>
<name>A0AAE7EHB8_SERFO</name>
<feature type="transmembrane region" description="Helical" evidence="1">
    <location>
        <begin position="85"/>
        <end position="104"/>
    </location>
</feature>
<dbReference type="PANTHER" id="PTHR38095">
    <property type="entry name" value="ANAEROBIC DIMETHYL SULFOXIDE REDUCTASE CHAIN YNFH"/>
    <property type="match status" value="1"/>
</dbReference>
<keyword evidence="1" id="KW-1133">Transmembrane helix</keyword>
<dbReference type="GO" id="GO:0009390">
    <property type="term" value="C:dimethyl sulfoxide reductase complex"/>
    <property type="evidence" value="ECO:0007669"/>
    <property type="project" value="TreeGrafter"/>
</dbReference>
<evidence type="ECO:0000256" key="1">
    <source>
        <dbReference type="SAM" id="Phobius"/>
    </source>
</evidence>
<proteinExistence type="predicted"/>
<accession>A0AAE7EHB8</accession>
<dbReference type="InterPro" id="IPR007059">
    <property type="entry name" value="DmsC"/>
</dbReference>
<evidence type="ECO:0000313" key="3">
    <source>
        <dbReference type="Proteomes" id="UP000503464"/>
    </source>
</evidence>
<feature type="transmembrane region" description="Helical" evidence="1">
    <location>
        <begin position="6"/>
        <end position="31"/>
    </location>
</feature>
<keyword evidence="2" id="KW-0560">Oxidoreductase</keyword>
<feature type="transmembrane region" description="Helical" evidence="1">
    <location>
        <begin position="210"/>
        <end position="230"/>
    </location>
</feature>
<feature type="transmembrane region" description="Helical" evidence="1">
    <location>
        <begin position="43"/>
        <end position="65"/>
    </location>
</feature>
<feature type="transmembrane region" description="Helical" evidence="1">
    <location>
        <begin position="237"/>
        <end position="258"/>
    </location>
</feature>
<organism evidence="2 3">
    <name type="scientific">Serratia fonticola</name>
    <dbReference type="NCBI Taxonomy" id="47917"/>
    <lineage>
        <taxon>Bacteria</taxon>
        <taxon>Pseudomonadati</taxon>
        <taxon>Pseudomonadota</taxon>
        <taxon>Gammaproteobacteria</taxon>
        <taxon>Enterobacterales</taxon>
        <taxon>Yersiniaceae</taxon>
        <taxon>Serratia</taxon>
    </lineage>
</organism>
<dbReference type="EC" id="1.8.5.3" evidence="2"/>
<dbReference type="GO" id="GO:0009389">
    <property type="term" value="F:dimethyl sulfoxide reductase activity"/>
    <property type="evidence" value="ECO:0007669"/>
    <property type="project" value="TreeGrafter"/>
</dbReference>
<feature type="transmembrane region" description="Helical" evidence="1">
    <location>
        <begin position="111"/>
        <end position="135"/>
    </location>
</feature>
<keyword evidence="1" id="KW-0472">Membrane</keyword>
<dbReference type="Proteomes" id="UP000503464">
    <property type="component" value="Chromosome"/>
</dbReference>
<reference evidence="3" key="1">
    <citation type="submission" date="2020-03" db="EMBL/GenBank/DDBJ databases">
        <title>Genome sequences of seven Enterobacteriaceae strains isolated from Canadian wastewater treatment facilities.</title>
        <authorList>
            <person name="Huang H."/>
            <person name="Chmara J.T."/>
            <person name="Duceppe M.-O."/>
        </authorList>
    </citation>
    <scope>NUCLEOTIDE SEQUENCE [LARGE SCALE GENOMIC DNA]</scope>
    <source>
        <strain evidence="3">Biosolid 3</strain>
    </source>
</reference>
<dbReference type="RefSeq" id="WP_161712441.1">
    <property type="nucleotide sequence ID" value="NZ_CP054160.3"/>
</dbReference>
<dbReference type="EMBL" id="CP054160">
    <property type="protein sequence ID" value="QKJ58724.1"/>
    <property type="molecule type" value="Genomic_DNA"/>
</dbReference>
<feature type="transmembrane region" description="Helical" evidence="1">
    <location>
        <begin position="147"/>
        <end position="169"/>
    </location>
</feature>
<keyword evidence="1" id="KW-0812">Transmembrane</keyword>
<dbReference type="GO" id="GO:0005886">
    <property type="term" value="C:plasma membrane"/>
    <property type="evidence" value="ECO:0007669"/>
    <property type="project" value="TreeGrafter"/>
</dbReference>
<feature type="transmembrane region" description="Helical" evidence="1">
    <location>
        <begin position="181"/>
        <end position="198"/>
    </location>
</feature>
<evidence type="ECO:0000313" key="2">
    <source>
        <dbReference type="EMBL" id="QKJ58724.1"/>
    </source>
</evidence>
<dbReference type="PANTHER" id="PTHR38095:SF2">
    <property type="entry name" value="ANAEROBIC DIMETHYL SULFOXIDE REDUCTASE CHAIN C"/>
    <property type="match status" value="1"/>
</dbReference>
<gene>
    <name evidence="2" type="ORF">G9399_10570</name>
</gene>